<evidence type="ECO:0000259" key="7">
    <source>
        <dbReference type="Pfam" id="PF25917"/>
    </source>
</evidence>
<dbReference type="Gene3D" id="1.10.287.470">
    <property type="entry name" value="Helix hairpin bin"/>
    <property type="match status" value="2"/>
</dbReference>
<keyword evidence="4 6" id="KW-0472">Membrane</keyword>
<dbReference type="InterPro" id="IPR058625">
    <property type="entry name" value="MdtA-like_BSH"/>
</dbReference>
<dbReference type="SUPFAM" id="SSF111369">
    <property type="entry name" value="HlyD-like secretion proteins"/>
    <property type="match status" value="2"/>
</dbReference>
<sequence length="406" mass="44280">MIELLITCFPLLIRVAYLRLRKREITVYAVHRAIFVWMVLFFALIFTIEYYHPDSRNALIPFRIVPVVPETSGTVTEIMVVGGQQVKRGDLLFTIDDSSEQAAVAASQAQVAEVQSQIALAKSEVQEAQAEVLRAQADQAEAELTMTNLERLGQENSPAYAEDKYLRAKDRFDAASAEVSAAEYKVQSLQLQVDQVLPAQLTAAKAQLNQKQVELSKTRVTAMVDGRIDQLTLNVGDRAAQIALNPSMVIVPDVSEESPLEIVGGFSQVNRAVLHEGMPAEVACSTNINSGMKNSVFPARVTRVQEAVATGQLGPTGSLLQPSQQIQRGGPGDLVVYLRLVYPEHQAMLVEGSGCLVQAYTTKISGPMAGTFMGEVIQAWALEKALIMRMKVWIMLFMGTGLGGEG</sequence>
<evidence type="ECO:0000256" key="2">
    <source>
        <dbReference type="ARBA" id="ARBA00022692"/>
    </source>
</evidence>
<dbReference type="Proteomes" id="UP000215377">
    <property type="component" value="Unassembled WGS sequence"/>
</dbReference>
<dbReference type="PANTHER" id="PTHR30386">
    <property type="entry name" value="MEMBRANE FUSION SUBUNIT OF EMRAB-TOLC MULTIDRUG EFFLUX PUMP"/>
    <property type="match status" value="1"/>
</dbReference>
<evidence type="ECO:0000256" key="4">
    <source>
        <dbReference type="ARBA" id="ARBA00023136"/>
    </source>
</evidence>
<evidence type="ECO:0000256" key="1">
    <source>
        <dbReference type="ARBA" id="ARBA00004167"/>
    </source>
</evidence>
<evidence type="ECO:0000256" key="5">
    <source>
        <dbReference type="SAM" id="Coils"/>
    </source>
</evidence>
<keyword evidence="9" id="KW-1185">Reference proteome</keyword>
<evidence type="ECO:0000313" key="9">
    <source>
        <dbReference type="Proteomes" id="UP000215377"/>
    </source>
</evidence>
<feature type="transmembrane region" description="Helical" evidence="6">
    <location>
        <begin position="34"/>
        <end position="51"/>
    </location>
</feature>
<dbReference type="EMBL" id="AQQR01000003">
    <property type="protein sequence ID" value="OWU74641.1"/>
    <property type="molecule type" value="Genomic_DNA"/>
</dbReference>
<reference evidence="8 9" key="1">
    <citation type="submission" date="2013-04" db="EMBL/GenBank/DDBJ databases">
        <title>Oceanicola sp. 22II1-22F33 Genome Sequencing.</title>
        <authorList>
            <person name="Lai Q."/>
            <person name="Li G."/>
            <person name="Shao Z."/>
        </authorList>
    </citation>
    <scope>NUCLEOTIDE SEQUENCE [LARGE SCALE GENOMIC DNA]</scope>
    <source>
        <strain evidence="8 9">22II1-22F33</strain>
    </source>
</reference>
<accession>A0A225NP87</accession>
<proteinExistence type="predicted"/>
<keyword evidence="3 6" id="KW-1133">Transmembrane helix</keyword>
<evidence type="ECO:0000256" key="3">
    <source>
        <dbReference type="ARBA" id="ARBA00022989"/>
    </source>
</evidence>
<gene>
    <name evidence="8" type="ORF">ATO3_08390</name>
</gene>
<organism evidence="8 9">
    <name type="scientific">Marinibacterium profundimaris</name>
    <dbReference type="NCBI Taxonomy" id="1679460"/>
    <lineage>
        <taxon>Bacteria</taxon>
        <taxon>Pseudomonadati</taxon>
        <taxon>Pseudomonadota</taxon>
        <taxon>Alphaproteobacteria</taxon>
        <taxon>Rhodobacterales</taxon>
        <taxon>Paracoccaceae</taxon>
        <taxon>Marinibacterium</taxon>
    </lineage>
</organism>
<feature type="domain" description="Multidrug resistance protein MdtA-like barrel-sandwich hybrid" evidence="7">
    <location>
        <begin position="63"/>
        <end position="240"/>
    </location>
</feature>
<dbReference type="RefSeq" id="WP_088649410.1">
    <property type="nucleotide sequence ID" value="NZ_AQQR01000003.1"/>
</dbReference>
<name>A0A225NP87_9RHOB</name>
<dbReference type="AlphaFoldDB" id="A0A225NP87"/>
<comment type="caution">
    <text evidence="8">The sequence shown here is derived from an EMBL/GenBank/DDBJ whole genome shotgun (WGS) entry which is preliminary data.</text>
</comment>
<evidence type="ECO:0000256" key="6">
    <source>
        <dbReference type="SAM" id="Phobius"/>
    </source>
</evidence>
<dbReference type="Gene3D" id="2.40.50.100">
    <property type="match status" value="2"/>
</dbReference>
<dbReference type="Pfam" id="PF25917">
    <property type="entry name" value="BSH_RND"/>
    <property type="match status" value="1"/>
</dbReference>
<dbReference type="GO" id="GO:0016020">
    <property type="term" value="C:membrane"/>
    <property type="evidence" value="ECO:0007669"/>
    <property type="project" value="UniProtKB-SubCell"/>
</dbReference>
<dbReference type="InterPro" id="IPR050739">
    <property type="entry name" value="MFP"/>
</dbReference>
<dbReference type="OrthoDB" id="7929252at2"/>
<dbReference type="PANTHER" id="PTHR30386:SF26">
    <property type="entry name" value="TRANSPORT PROTEIN COMB"/>
    <property type="match status" value="1"/>
</dbReference>
<protein>
    <recommendedName>
        <fullName evidence="7">Multidrug resistance protein MdtA-like barrel-sandwich hybrid domain-containing protein</fullName>
    </recommendedName>
</protein>
<keyword evidence="2 6" id="KW-0812">Transmembrane</keyword>
<evidence type="ECO:0000313" key="8">
    <source>
        <dbReference type="EMBL" id="OWU74641.1"/>
    </source>
</evidence>
<feature type="coiled-coil region" evidence="5">
    <location>
        <begin position="104"/>
        <end position="150"/>
    </location>
</feature>
<comment type="subcellular location">
    <subcellularLocation>
        <location evidence="1">Membrane</location>
        <topology evidence="1">Single-pass membrane protein</topology>
    </subcellularLocation>
</comment>
<keyword evidence="5" id="KW-0175">Coiled coil</keyword>